<comment type="similarity">
    <text evidence="1">Belongs to the peptidase C14A family.</text>
</comment>
<feature type="domain" description="DED" evidence="4">
    <location>
        <begin position="1"/>
        <end position="71"/>
    </location>
</feature>
<proteinExistence type="inferred from homology"/>
<dbReference type="SUPFAM" id="SSF52129">
    <property type="entry name" value="Caspase-like"/>
    <property type="match status" value="1"/>
</dbReference>
<dbReference type="GO" id="GO:0005737">
    <property type="term" value="C:cytoplasm"/>
    <property type="evidence" value="ECO:0007669"/>
    <property type="project" value="UniProtKB-ARBA"/>
</dbReference>
<evidence type="ECO:0000259" key="5">
    <source>
        <dbReference type="PROSITE" id="PS50208"/>
    </source>
</evidence>
<dbReference type="Gene3D" id="1.10.533.10">
    <property type="entry name" value="Death Domain, Fas"/>
    <property type="match status" value="2"/>
</dbReference>
<dbReference type="CDD" id="cd08340">
    <property type="entry name" value="DED_c-FLIP_r2"/>
    <property type="match status" value="1"/>
</dbReference>
<reference evidence="7" key="1">
    <citation type="journal article" date="2004" name="Nature">
        <title>Genome duplication in the teleost fish Tetraodon nigroviridis reveals the early vertebrate proto-karyotype.</title>
        <authorList>
            <person name="Jaillon O."/>
            <person name="Aury J.-M."/>
            <person name="Brunet F."/>
            <person name="Petit J.-L."/>
            <person name="Stange-Thomann N."/>
            <person name="Mauceli E."/>
            <person name="Bouneau L."/>
            <person name="Fischer C."/>
            <person name="Ozouf-Costaz C."/>
            <person name="Bernot A."/>
            <person name="Nicaud S."/>
            <person name="Jaffe D."/>
            <person name="Fisher S."/>
            <person name="Lutfalla G."/>
            <person name="Dossat C."/>
            <person name="Segurens B."/>
            <person name="Dasilva C."/>
            <person name="Salanoubat M."/>
            <person name="Levy M."/>
            <person name="Boudet N."/>
            <person name="Castellano S."/>
            <person name="Anthouard V."/>
            <person name="Jubin C."/>
            <person name="Castelli V."/>
            <person name="Katinka M."/>
            <person name="Vacherie B."/>
            <person name="Biemont C."/>
            <person name="Skalli Z."/>
            <person name="Cattolico L."/>
            <person name="Poulain J."/>
            <person name="De Berardinis V."/>
            <person name="Cruaud C."/>
            <person name="Duprat S."/>
            <person name="Brottier P."/>
            <person name="Coutanceau J.-P."/>
            <person name="Gouzy J."/>
            <person name="Parra G."/>
            <person name="Lardier G."/>
            <person name="Chapple C."/>
            <person name="McKernan K.J."/>
            <person name="McEwan P."/>
            <person name="Bosak S."/>
            <person name="Kellis M."/>
            <person name="Volff J.-N."/>
            <person name="Guigo R."/>
            <person name="Zody M.C."/>
            <person name="Mesirov J."/>
            <person name="Lindblad-Toh K."/>
            <person name="Birren B."/>
            <person name="Nusbaum C."/>
            <person name="Kahn D."/>
            <person name="Robinson-Rechavi M."/>
            <person name="Laudet V."/>
            <person name="Schachter V."/>
            <person name="Quetier F."/>
            <person name="Saurin W."/>
            <person name="Scarpelli C."/>
            <person name="Wincker P."/>
            <person name="Lander E.S."/>
            <person name="Weissenbach J."/>
            <person name="Roest Crollius H."/>
        </authorList>
    </citation>
    <scope>NUCLEOTIDE SEQUENCE [LARGE SCALE GENOMIC DNA]</scope>
</reference>
<keyword evidence="7" id="KW-1185">Reference proteome</keyword>
<dbReference type="AlphaFoldDB" id="H3DGB3"/>
<dbReference type="InterPro" id="IPR015917">
    <property type="entry name" value="Pept_C14A"/>
</dbReference>
<accession>H3DGB3</accession>
<dbReference type="InterPro" id="IPR011600">
    <property type="entry name" value="Pept_C14_caspase"/>
</dbReference>
<name>H3DGB3_TETNG</name>
<evidence type="ECO:0000259" key="4">
    <source>
        <dbReference type="PROSITE" id="PS50168"/>
    </source>
</evidence>
<dbReference type="InterPro" id="IPR011029">
    <property type="entry name" value="DEATH-like_dom_sf"/>
</dbReference>
<sequence>PLQTIHQVVEELDGGERSRLLYLCQSPETDTSAEALKEILGRVLLHDSGQLMLRELLVRLRRFDILKKVCQTSRDEAERILSVRHFVPSFRVLMANISQALSSENLEDIKFLLSTTLPREKLGKSKSFLDVVTELEKLDKVSPQRVDLMEKCLRSIGRVDLAKKVAAYRNPAKTQSSCKHRQIMYAAYESDAKNPSILSHFKAPGHSLYHFALHQSQKPFQFLHSEVRVPRQNPLDSYRMTSNPRGVCLIIDCVGTDGDLLEQTFRALHFSVVVHRWLRGFEILTTLKETMRQRECTEGDVFACCIISRGTSNHLLGTDSHNRGLHVNSIRRQFAANECLALAGKPRLLFLHKYSVADFQMHNGREHRDEDLETDGLSGAAMDGLIPENADTFWSHCWTDGHQLEKGIHCSVYVRALTDALLKAHRRKLHLNELHMDVNRVVFEHNSRHPEEEYDIEVSHTLRKNLYL</sequence>
<dbReference type="Gene3D" id="3.40.50.1460">
    <property type="match status" value="1"/>
</dbReference>
<dbReference type="GO" id="GO:0042981">
    <property type="term" value="P:regulation of apoptotic process"/>
    <property type="evidence" value="ECO:0007669"/>
    <property type="project" value="InterPro"/>
</dbReference>
<protein>
    <recommendedName>
        <fullName evidence="8">CASP8 and FADD-like apoptosis regulator</fullName>
    </recommendedName>
</protein>
<organism evidence="6 7">
    <name type="scientific">Tetraodon nigroviridis</name>
    <name type="common">Spotted green pufferfish</name>
    <name type="synonym">Chelonodon nigroviridis</name>
    <dbReference type="NCBI Taxonomy" id="99883"/>
    <lineage>
        <taxon>Eukaryota</taxon>
        <taxon>Metazoa</taxon>
        <taxon>Chordata</taxon>
        <taxon>Craniata</taxon>
        <taxon>Vertebrata</taxon>
        <taxon>Euteleostomi</taxon>
        <taxon>Actinopterygii</taxon>
        <taxon>Neopterygii</taxon>
        <taxon>Teleostei</taxon>
        <taxon>Neoteleostei</taxon>
        <taxon>Acanthomorphata</taxon>
        <taxon>Eupercaria</taxon>
        <taxon>Tetraodontiformes</taxon>
        <taxon>Tetradontoidea</taxon>
        <taxon>Tetraodontidae</taxon>
        <taxon>Tetraodon</taxon>
    </lineage>
</organism>
<dbReference type="PROSITE" id="PS50168">
    <property type="entry name" value="DED"/>
    <property type="match status" value="2"/>
</dbReference>
<reference evidence="6" key="2">
    <citation type="submission" date="2025-08" db="UniProtKB">
        <authorList>
            <consortium name="Ensembl"/>
        </authorList>
    </citation>
    <scope>IDENTIFICATION</scope>
</reference>
<evidence type="ECO:0000256" key="3">
    <source>
        <dbReference type="ARBA" id="ARBA00022737"/>
    </source>
</evidence>
<dbReference type="GO" id="GO:0004197">
    <property type="term" value="F:cysteine-type endopeptidase activity"/>
    <property type="evidence" value="ECO:0007669"/>
    <property type="project" value="InterPro"/>
</dbReference>
<dbReference type="Pfam" id="PF00656">
    <property type="entry name" value="Peptidase_C14"/>
    <property type="match status" value="1"/>
</dbReference>
<dbReference type="PANTHER" id="PTHR48169:SF3">
    <property type="entry name" value="CASP8 AND FADD LIKE APOPTOSIS REGULATOR"/>
    <property type="match status" value="1"/>
</dbReference>
<evidence type="ECO:0000313" key="7">
    <source>
        <dbReference type="Proteomes" id="UP000007303"/>
    </source>
</evidence>
<dbReference type="InterPro" id="IPR029030">
    <property type="entry name" value="Caspase-like_dom_sf"/>
</dbReference>
<dbReference type="PANTHER" id="PTHR48169">
    <property type="entry name" value="DED DOMAIN-CONTAINING PROTEIN"/>
    <property type="match status" value="1"/>
</dbReference>
<evidence type="ECO:0000256" key="2">
    <source>
        <dbReference type="ARBA" id="ARBA00022703"/>
    </source>
</evidence>
<dbReference type="FunFam" id="1.10.533.10:FF:000016">
    <property type="entry name" value="CASP8 and FADD-like apoptosis regulator"/>
    <property type="match status" value="1"/>
</dbReference>
<dbReference type="InterPro" id="IPR001875">
    <property type="entry name" value="DED_dom"/>
</dbReference>
<dbReference type="SUPFAM" id="SSF47986">
    <property type="entry name" value="DEATH domain"/>
    <property type="match status" value="2"/>
</dbReference>
<keyword evidence="2" id="KW-0053">Apoptosis</keyword>
<evidence type="ECO:0000256" key="1">
    <source>
        <dbReference type="ARBA" id="ARBA00010134"/>
    </source>
</evidence>
<keyword evidence="3" id="KW-0677">Repeat</keyword>
<dbReference type="PROSITE" id="PS50208">
    <property type="entry name" value="CASPASE_P20"/>
    <property type="match status" value="1"/>
</dbReference>
<feature type="domain" description="Caspase family p20" evidence="5">
    <location>
        <begin position="257"/>
        <end position="352"/>
    </location>
</feature>
<dbReference type="GO" id="GO:0006508">
    <property type="term" value="P:proteolysis"/>
    <property type="evidence" value="ECO:0007669"/>
    <property type="project" value="InterPro"/>
</dbReference>
<dbReference type="OMA" id="MPQHRDY"/>
<dbReference type="Proteomes" id="UP000007303">
    <property type="component" value="Unassembled WGS sequence"/>
</dbReference>
<evidence type="ECO:0008006" key="8">
    <source>
        <dbReference type="Google" id="ProtNLM"/>
    </source>
</evidence>
<dbReference type="HOGENOM" id="CLU_036904_4_3_1"/>
<dbReference type="SMART" id="SM00031">
    <property type="entry name" value="DED"/>
    <property type="match status" value="2"/>
</dbReference>
<dbReference type="GO" id="GO:0006915">
    <property type="term" value="P:apoptotic process"/>
    <property type="evidence" value="ECO:0007669"/>
    <property type="project" value="UniProtKB-KW"/>
</dbReference>
<dbReference type="Ensembl" id="ENSTNIT00000019787.1">
    <property type="protein sequence ID" value="ENSTNIP00000019557.1"/>
    <property type="gene ID" value="ENSTNIG00000016458.1"/>
</dbReference>
<dbReference type="InterPro" id="IPR001309">
    <property type="entry name" value="Pept_C14_p20"/>
</dbReference>
<dbReference type="SMART" id="SM00115">
    <property type="entry name" value="CASc"/>
    <property type="match status" value="1"/>
</dbReference>
<dbReference type="InParanoid" id="H3DGB3"/>
<reference evidence="6" key="3">
    <citation type="submission" date="2025-09" db="UniProtKB">
        <authorList>
            <consortium name="Ensembl"/>
        </authorList>
    </citation>
    <scope>IDENTIFICATION</scope>
</reference>
<dbReference type="GeneTree" id="ENSGT00530000064199"/>
<feature type="domain" description="DED" evidence="4">
    <location>
        <begin position="89"/>
        <end position="167"/>
    </location>
</feature>
<dbReference type="STRING" id="99883.ENSTNIP00000019557"/>
<evidence type="ECO:0000313" key="6">
    <source>
        <dbReference type="Ensembl" id="ENSTNIP00000019557.1"/>
    </source>
</evidence>
<dbReference type="Pfam" id="PF01335">
    <property type="entry name" value="DED"/>
    <property type="match status" value="1"/>
</dbReference>